<evidence type="ECO:0000313" key="1">
    <source>
        <dbReference type="EMBL" id="OWA52721.1"/>
    </source>
</evidence>
<reference evidence="2" key="1">
    <citation type="submission" date="2017-01" db="EMBL/GenBank/DDBJ databases">
        <title>Comparative genomics of anhydrobiosis in the tardigrade Hypsibius dujardini.</title>
        <authorList>
            <person name="Yoshida Y."/>
            <person name="Koutsovoulos G."/>
            <person name="Laetsch D."/>
            <person name="Stevens L."/>
            <person name="Kumar S."/>
            <person name="Horikawa D."/>
            <person name="Ishino K."/>
            <person name="Komine S."/>
            <person name="Tomita M."/>
            <person name="Blaxter M."/>
            <person name="Arakawa K."/>
        </authorList>
    </citation>
    <scope>NUCLEOTIDE SEQUENCE [LARGE SCALE GENOMIC DNA]</scope>
    <source>
        <strain evidence="2">Z151</strain>
    </source>
</reference>
<dbReference type="AlphaFoldDB" id="A0A9X6NLT4"/>
<sequence>MFQVRYPDFQQAPGTCSDGILISPRNGKKLRVLARRLRLGSQQTLTTSLSSNEKKVWQSLRGRTSQSSASAVWWQKSQLQFRTMARCGLKS</sequence>
<proteinExistence type="predicted"/>
<protein>
    <submittedName>
        <fullName evidence="1">Uncharacterized protein</fullName>
    </submittedName>
</protein>
<dbReference type="Proteomes" id="UP000192578">
    <property type="component" value="Unassembled WGS sequence"/>
</dbReference>
<evidence type="ECO:0000313" key="2">
    <source>
        <dbReference type="Proteomes" id="UP000192578"/>
    </source>
</evidence>
<name>A0A9X6NLT4_HYPEX</name>
<organism evidence="1 2">
    <name type="scientific">Hypsibius exemplaris</name>
    <name type="common">Freshwater tardigrade</name>
    <dbReference type="NCBI Taxonomy" id="2072580"/>
    <lineage>
        <taxon>Eukaryota</taxon>
        <taxon>Metazoa</taxon>
        <taxon>Ecdysozoa</taxon>
        <taxon>Tardigrada</taxon>
        <taxon>Eutardigrada</taxon>
        <taxon>Parachela</taxon>
        <taxon>Hypsibioidea</taxon>
        <taxon>Hypsibiidae</taxon>
        <taxon>Hypsibius</taxon>
    </lineage>
</organism>
<accession>A0A9X6NLT4</accession>
<gene>
    <name evidence="1" type="ORF">BV898_17167</name>
</gene>
<keyword evidence="2" id="KW-1185">Reference proteome</keyword>
<comment type="caution">
    <text evidence="1">The sequence shown here is derived from an EMBL/GenBank/DDBJ whole genome shotgun (WGS) entry which is preliminary data.</text>
</comment>
<dbReference type="EMBL" id="MTYJ01000282">
    <property type="protein sequence ID" value="OWA52721.1"/>
    <property type="molecule type" value="Genomic_DNA"/>
</dbReference>